<dbReference type="PROSITE" id="PS51257">
    <property type="entry name" value="PROKAR_LIPOPROTEIN"/>
    <property type="match status" value="1"/>
</dbReference>
<dbReference type="Proteomes" id="UP000186039">
    <property type="component" value="Unassembled WGS sequence"/>
</dbReference>
<keyword evidence="1" id="KW-0732">Signal</keyword>
<keyword evidence="3" id="KW-1185">Reference proteome</keyword>
<feature type="chain" id="PRO_5045932920" description="Acid phosphatase" evidence="1">
    <location>
        <begin position="18"/>
        <end position="921"/>
    </location>
</feature>
<protein>
    <recommendedName>
        <fullName evidence="4">Acid phosphatase</fullName>
    </recommendedName>
</protein>
<gene>
    <name evidence="2" type="ORF">BIY20_08775</name>
</gene>
<evidence type="ECO:0008006" key="4">
    <source>
        <dbReference type="Google" id="ProtNLM"/>
    </source>
</evidence>
<evidence type="ECO:0000313" key="2">
    <source>
        <dbReference type="EMBL" id="OLQ92249.1"/>
    </source>
</evidence>
<accession>A0ABX3FK87</accession>
<dbReference type="EMBL" id="MJMH01000168">
    <property type="protein sequence ID" value="OLQ92249.1"/>
    <property type="molecule type" value="Genomic_DNA"/>
</dbReference>
<name>A0ABX3FK87_9VIBR</name>
<reference evidence="2 3" key="1">
    <citation type="submission" date="2016-09" db="EMBL/GenBank/DDBJ databases">
        <title>Genomic Taxonomy of the Vibrionaceae.</title>
        <authorList>
            <person name="Gonzalez-Castillo A."/>
            <person name="Gomez-Gil B."/>
            <person name="Enciso-Ibarra K."/>
        </authorList>
    </citation>
    <scope>NUCLEOTIDE SEQUENCE [LARGE SCALE GENOMIC DNA]</scope>
    <source>
        <strain evidence="2 3">CAIM 1902</strain>
    </source>
</reference>
<comment type="caution">
    <text evidence="2">The sequence shown here is derived from an EMBL/GenBank/DDBJ whole genome shotgun (WGS) entry which is preliminary data.</text>
</comment>
<proteinExistence type="predicted"/>
<organism evidence="2 3">
    <name type="scientific">Vibrio panuliri</name>
    <dbReference type="NCBI Taxonomy" id="1381081"/>
    <lineage>
        <taxon>Bacteria</taxon>
        <taxon>Pseudomonadati</taxon>
        <taxon>Pseudomonadota</taxon>
        <taxon>Gammaproteobacteria</taxon>
        <taxon>Vibrionales</taxon>
        <taxon>Vibrionaceae</taxon>
        <taxon>Vibrio</taxon>
    </lineage>
</organism>
<feature type="signal peptide" evidence="1">
    <location>
        <begin position="1"/>
        <end position="17"/>
    </location>
</feature>
<evidence type="ECO:0000313" key="3">
    <source>
        <dbReference type="Proteomes" id="UP000186039"/>
    </source>
</evidence>
<sequence>MNKKLTLLATSVALALAGCGGSDGSADKTAQADSVVITGFDGYFKNAVVFEDRTPNGKLDTDEQIFGFTDSKGNLAINKADLPQNAVLALQTIIPGGNVQKALIARDPVMFSGQFTTDMDHPTQAMSHEVVLRTLPGESIISPLTDLVVVQAGANPTPQAIEAAKDKVNEKLGIEGDTAFSDVIASQNHALHKTAQILTESKAKAGDKYDANTAMTIAQEATEIVNKPENKELLDKPDFKPSVEVSSDGSATVKVNNKLEINSSVVDAIKLSLEPVLESHDIQLTIDLSAEENGKNVMLFSDKDNNLINVTAEIIDIPTNAIIMTARVDNGGQLVLNGDLTENGKFAKRQSYMLKVSADDLDTEKTSVGAVASIFTLRVELPNTAPQVVSQQQALLQDWIGSIELFANVDVDAHEKMSIADLFIDEEQTNLQYYAKTSVSGLKAVINEQNELVISGKPNKEYAGGETITITAFDGIEYAEQEFTLAAIEKAPLPSFSVDTQALSKLQSEINSQLGQLKVNQPIGSVQFETTLASIFPAHNPHGPIEYFAGLKGSDSNGQTSIPGLMVNVDDSTGTLTISGTPTQAVNNGDFYVAAGITPDAVDGITSEMKRITLPNVQGDETTAPVELSFTEEHFNNQLWKMGSFARNDGEIAYAMLRNLNGTLAICWGLDFEEGSSQDPYKTNISHQGSDKILSILQNLDNQSDYDKQENKDCWDVTINPNGTLTEVTASEDGHRYSYQMLYQNKITSGETPQYQIILKTDDELFWLDSTDTPFAEVGAIENKVTLGAKEYELGVESHRFGDDTILSYTSGEYHYTSEDQYSFTSIAPEGLYTLGSWLVEDNNGYSKLKVVEAAGDPELGTESDEKTRYRYVQRDFGDFYIGINWDIAKSSNSANIQYALYSDKAESMKQITDNLPIAED</sequence>
<dbReference type="RefSeq" id="WP_075714810.1">
    <property type="nucleotide sequence ID" value="NZ_AP019654.1"/>
</dbReference>
<evidence type="ECO:0000256" key="1">
    <source>
        <dbReference type="SAM" id="SignalP"/>
    </source>
</evidence>